<evidence type="ECO:0000256" key="6">
    <source>
        <dbReference type="SAM" id="MobiDB-lite"/>
    </source>
</evidence>
<keyword evidence="2 8" id="KW-0575">Peroxidase</keyword>
<dbReference type="InterPro" id="IPR011008">
    <property type="entry name" value="Dimeric_a/b-barrel"/>
</dbReference>
<dbReference type="EMBL" id="JAVDXT010000004">
    <property type="protein sequence ID" value="MDR7379109.1"/>
    <property type="molecule type" value="Genomic_DNA"/>
</dbReference>
<dbReference type="SUPFAM" id="SSF54909">
    <property type="entry name" value="Dimeric alpha+beta barrel"/>
    <property type="match status" value="1"/>
</dbReference>
<name>A0ABU2CCP2_9BURK</name>
<feature type="domain" description="DyP dimeric alpha+beta barrel" evidence="7">
    <location>
        <begin position="62"/>
        <end position="160"/>
    </location>
</feature>
<evidence type="ECO:0000256" key="1">
    <source>
        <dbReference type="ARBA" id="ARBA00001970"/>
    </source>
</evidence>
<keyword evidence="4" id="KW-0560">Oxidoreductase</keyword>
<dbReference type="PANTHER" id="PTHR30521:SF5">
    <property type="entry name" value="BLR4509 PROTEIN"/>
    <property type="match status" value="1"/>
</dbReference>
<evidence type="ECO:0000256" key="4">
    <source>
        <dbReference type="ARBA" id="ARBA00023002"/>
    </source>
</evidence>
<accession>A0ABU2CCP2</accession>
<evidence type="ECO:0000256" key="2">
    <source>
        <dbReference type="ARBA" id="ARBA00022559"/>
    </source>
</evidence>
<dbReference type="PANTHER" id="PTHR30521">
    <property type="entry name" value="DEFERROCHELATASE/PEROXIDASE"/>
    <property type="match status" value="1"/>
</dbReference>
<comment type="cofactor">
    <cofactor evidence="1">
        <name>heme b</name>
        <dbReference type="ChEBI" id="CHEBI:60344"/>
    </cofactor>
</comment>
<keyword evidence="5" id="KW-0408">Iron</keyword>
<protein>
    <submittedName>
        <fullName evidence="8">Dyp-type peroxidase family</fullName>
    </submittedName>
</protein>
<comment type="caution">
    <text evidence="8">The sequence shown here is derived from an EMBL/GenBank/DDBJ whole genome shotgun (WGS) entry which is preliminary data.</text>
</comment>
<sequence length="469" mass="51334">MPHTARLEKAHIQNIVANGYDFHCSRYLVLSITQADAARQFLRALLDGGWVVSATASRAAAERLKAQQRCPMGIGFTFQGLQQLQLPTVYLRAFQDRAPAFAQGAYQRAAHRLSDTGPSAAEQWDTSFRPNTAHIFLTLHADTQAELDQAQATLQQLAGPAFAPEGWTAAFQGGHLNRERKKRRIHFGYLDGLTNPLINGLHPHAAHYADLKLQPQFHAPGEFLLGHDNDEGYNRWLLSGEDEPVRQFFANGSFSVFRKMAQDTAAFESFVDKAASDAPSADYVRAKLLGRWHDGRVVDAASPNQPGPDHSPQSNAELNDFDFSTDKQGLGCPFGAHIRRMNPRADPVVPFRRRPLLRRGIPYGPAGDGADSDRGLLGLFFCASLEDQFEHLVSEWGNKNPFGVPNHSTAKDPLIGNHEGSGGQYDIPLGGGANKPLSGFTPFVTTRGTLYTLFPSLPALRVLAGPPAV</sequence>
<evidence type="ECO:0000259" key="7">
    <source>
        <dbReference type="Pfam" id="PF21105"/>
    </source>
</evidence>
<evidence type="ECO:0000313" key="8">
    <source>
        <dbReference type="EMBL" id="MDR7379109.1"/>
    </source>
</evidence>
<evidence type="ECO:0000256" key="3">
    <source>
        <dbReference type="ARBA" id="ARBA00022723"/>
    </source>
</evidence>
<reference evidence="8 9" key="1">
    <citation type="submission" date="2023-07" db="EMBL/GenBank/DDBJ databases">
        <title>Sorghum-associated microbial communities from plants grown in Nebraska, USA.</title>
        <authorList>
            <person name="Schachtman D."/>
        </authorList>
    </citation>
    <scope>NUCLEOTIDE SEQUENCE [LARGE SCALE GENOMIC DNA]</scope>
    <source>
        <strain evidence="8 9">BE313</strain>
    </source>
</reference>
<proteinExistence type="predicted"/>
<dbReference type="PROSITE" id="PS51404">
    <property type="entry name" value="DYP_PEROXIDASE"/>
    <property type="match status" value="1"/>
</dbReference>
<organism evidence="8 9">
    <name type="scientific">Rhodoferax ferrireducens</name>
    <dbReference type="NCBI Taxonomy" id="192843"/>
    <lineage>
        <taxon>Bacteria</taxon>
        <taxon>Pseudomonadati</taxon>
        <taxon>Pseudomonadota</taxon>
        <taxon>Betaproteobacteria</taxon>
        <taxon>Burkholderiales</taxon>
        <taxon>Comamonadaceae</taxon>
        <taxon>Rhodoferax</taxon>
    </lineage>
</organism>
<feature type="region of interest" description="Disordered" evidence="6">
    <location>
        <begin position="298"/>
        <end position="318"/>
    </location>
</feature>
<evidence type="ECO:0000313" key="9">
    <source>
        <dbReference type="Proteomes" id="UP001180487"/>
    </source>
</evidence>
<dbReference type="Pfam" id="PF21105">
    <property type="entry name" value="DyP_N"/>
    <property type="match status" value="1"/>
</dbReference>
<dbReference type="Proteomes" id="UP001180487">
    <property type="component" value="Unassembled WGS sequence"/>
</dbReference>
<keyword evidence="3" id="KW-0479">Metal-binding</keyword>
<evidence type="ECO:0000256" key="5">
    <source>
        <dbReference type="ARBA" id="ARBA00023004"/>
    </source>
</evidence>
<keyword evidence="9" id="KW-1185">Reference proteome</keyword>
<dbReference type="RefSeq" id="WP_310375514.1">
    <property type="nucleotide sequence ID" value="NZ_JAVDXT010000004.1"/>
</dbReference>
<dbReference type="GO" id="GO:0004601">
    <property type="term" value="F:peroxidase activity"/>
    <property type="evidence" value="ECO:0007669"/>
    <property type="project" value="UniProtKB-KW"/>
</dbReference>
<dbReference type="InterPro" id="IPR049509">
    <property type="entry name" value="DyP_N"/>
</dbReference>
<gene>
    <name evidence="8" type="ORF">J2X19_003803</name>
</gene>
<dbReference type="InterPro" id="IPR006314">
    <property type="entry name" value="Dyp_peroxidase"/>
</dbReference>